<keyword evidence="7" id="KW-1185">Reference proteome</keyword>
<keyword evidence="2 6" id="KW-0808">Transferase</keyword>
<evidence type="ECO:0000256" key="2">
    <source>
        <dbReference type="ARBA" id="ARBA00022679"/>
    </source>
</evidence>
<dbReference type="RefSeq" id="WP_145357184.1">
    <property type="nucleotide sequence ID" value="NZ_CP036265.1"/>
</dbReference>
<feature type="domain" description="Glycosyltransferase subfamily 4-like N-terminal" evidence="5">
    <location>
        <begin position="30"/>
        <end position="214"/>
    </location>
</feature>
<feature type="region of interest" description="Disordered" evidence="3">
    <location>
        <begin position="446"/>
        <end position="475"/>
    </location>
</feature>
<dbReference type="Gene3D" id="3.40.50.2000">
    <property type="entry name" value="Glycogen Phosphorylase B"/>
    <property type="match status" value="2"/>
</dbReference>
<organism evidence="6 7">
    <name type="scientific">Alienimonas californiensis</name>
    <dbReference type="NCBI Taxonomy" id="2527989"/>
    <lineage>
        <taxon>Bacteria</taxon>
        <taxon>Pseudomonadati</taxon>
        <taxon>Planctomycetota</taxon>
        <taxon>Planctomycetia</taxon>
        <taxon>Planctomycetales</taxon>
        <taxon>Planctomycetaceae</taxon>
        <taxon>Alienimonas</taxon>
    </lineage>
</organism>
<dbReference type="GO" id="GO:0103011">
    <property type="term" value="F:mannosylfructose-phosphate synthase activity"/>
    <property type="evidence" value="ECO:0007669"/>
    <property type="project" value="UniProtKB-EC"/>
</dbReference>
<evidence type="ECO:0000313" key="6">
    <source>
        <dbReference type="EMBL" id="QDT14390.1"/>
    </source>
</evidence>
<dbReference type="Pfam" id="PF00534">
    <property type="entry name" value="Glycos_transf_1"/>
    <property type="match status" value="1"/>
</dbReference>
<dbReference type="Pfam" id="PF13439">
    <property type="entry name" value="Glyco_transf_4"/>
    <property type="match status" value="1"/>
</dbReference>
<dbReference type="EMBL" id="CP036265">
    <property type="protein sequence ID" value="QDT14390.1"/>
    <property type="molecule type" value="Genomic_DNA"/>
</dbReference>
<dbReference type="Proteomes" id="UP000318741">
    <property type="component" value="Chromosome"/>
</dbReference>
<dbReference type="SUPFAM" id="SSF53756">
    <property type="entry name" value="UDP-Glycosyltransferase/glycogen phosphorylase"/>
    <property type="match status" value="1"/>
</dbReference>
<dbReference type="InterPro" id="IPR001296">
    <property type="entry name" value="Glyco_trans_1"/>
</dbReference>
<dbReference type="OrthoDB" id="9781413at2"/>
<evidence type="ECO:0000256" key="3">
    <source>
        <dbReference type="SAM" id="MobiDB-lite"/>
    </source>
</evidence>
<feature type="domain" description="Glycosyl transferase family 1" evidence="4">
    <location>
        <begin position="234"/>
        <end position="397"/>
    </location>
</feature>
<gene>
    <name evidence="6" type="primary">mfpsA_1</name>
    <name evidence="6" type="ORF">CA12_04630</name>
</gene>
<evidence type="ECO:0000313" key="7">
    <source>
        <dbReference type="Proteomes" id="UP000318741"/>
    </source>
</evidence>
<evidence type="ECO:0000259" key="5">
    <source>
        <dbReference type="Pfam" id="PF13439"/>
    </source>
</evidence>
<evidence type="ECO:0000259" key="4">
    <source>
        <dbReference type="Pfam" id="PF00534"/>
    </source>
</evidence>
<dbReference type="EC" id="2.4.1.246" evidence="6"/>
<dbReference type="InterPro" id="IPR028098">
    <property type="entry name" value="Glyco_trans_4-like_N"/>
</dbReference>
<dbReference type="PANTHER" id="PTHR12526:SF510">
    <property type="entry name" value="D-INOSITOL 3-PHOSPHATE GLYCOSYLTRANSFERASE"/>
    <property type="match status" value="1"/>
</dbReference>
<sequence>MAARAQKRILMISTHGYVAAEPEFGKPDTGGQVVYVLELSKHLARLGYQVDIATRRFEDQPAIEEVDERVRVLRFACGGNDFIPKEILCNHIPEWVQNAAAYFAEEGLTYQFINSHYWDAGLAGQALSNRLAVPHLFTPHSIGAWKQSQMDGDPAELEKKYNFAHRIREEKTVFDECDVVIATTGQQYDLITGHDYDTPPGKVAVIPPGYDDTRFFPVSRASRNALKEEYDASGPTVMALGRLARNKGYDLLLKAMPAVFDRVKDAKLILAVGSDELNEQEKELQAELEEIAADLGIEDRVEFRGYVPDDQLADYYRIADVFALCSRYEPFGMTAVEAMAVGTPTVVTTEGGLWPLLVWGLEALYANPFDPDAYGHAIAQILTHERVSDQLAKYGSQKARAKFTWTGVAQQVLNLLDQVDDPAEQETAASVGLGKYAAAAPPLLATETTDRERPGAGASPVEAAMPAEPVLEAIA</sequence>
<evidence type="ECO:0000256" key="1">
    <source>
        <dbReference type="ARBA" id="ARBA00022676"/>
    </source>
</evidence>
<proteinExistence type="predicted"/>
<dbReference type="AlphaFoldDB" id="A0A517P4T6"/>
<reference evidence="6 7" key="1">
    <citation type="submission" date="2019-02" db="EMBL/GenBank/DDBJ databases">
        <title>Deep-cultivation of Planctomycetes and their phenomic and genomic characterization uncovers novel biology.</title>
        <authorList>
            <person name="Wiegand S."/>
            <person name="Jogler M."/>
            <person name="Boedeker C."/>
            <person name="Pinto D."/>
            <person name="Vollmers J."/>
            <person name="Rivas-Marin E."/>
            <person name="Kohn T."/>
            <person name="Peeters S.H."/>
            <person name="Heuer A."/>
            <person name="Rast P."/>
            <person name="Oberbeckmann S."/>
            <person name="Bunk B."/>
            <person name="Jeske O."/>
            <person name="Meyerdierks A."/>
            <person name="Storesund J.E."/>
            <person name="Kallscheuer N."/>
            <person name="Luecker S."/>
            <person name="Lage O.M."/>
            <person name="Pohl T."/>
            <person name="Merkel B.J."/>
            <person name="Hornburger P."/>
            <person name="Mueller R.-W."/>
            <person name="Bruemmer F."/>
            <person name="Labrenz M."/>
            <person name="Spormann A.M."/>
            <person name="Op den Camp H."/>
            <person name="Overmann J."/>
            <person name="Amann R."/>
            <person name="Jetten M.S.M."/>
            <person name="Mascher T."/>
            <person name="Medema M.H."/>
            <person name="Devos D.P."/>
            <person name="Kaster A.-K."/>
            <person name="Ovreas L."/>
            <person name="Rohde M."/>
            <person name="Galperin M.Y."/>
            <person name="Jogler C."/>
        </authorList>
    </citation>
    <scope>NUCLEOTIDE SEQUENCE [LARGE SCALE GENOMIC DNA]</scope>
    <source>
        <strain evidence="6 7">CA12</strain>
    </source>
</reference>
<accession>A0A517P4T6</accession>
<name>A0A517P4T6_9PLAN</name>
<protein>
    <submittedName>
        <fullName evidence="6">Mannosylfructose-phosphate synthase</fullName>
        <ecNumber evidence="6">2.4.1.246</ecNumber>
    </submittedName>
</protein>
<keyword evidence="1 6" id="KW-0328">Glycosyltransferase</keyword>
<dbReference type="KEGG" id="acaf:CA12_04630"/>
<dbReference type="PANTHER" id="PTHR12526">
    <property type="entry name" value="GLYCOSYLTRANSFERASE"/>
    <property type="match status" value="1"/>
</dbReference>